<comment type="caution">
    <text evidence="2">The sequence shown here is derived from an EMBL/GenBank/DDBJ whole genome shotgun (WGS) entry which is preliminary data.</text>
</comment>
<dbReference type="AlphaFoldDB" id="A0A1G2N7X2"/>
<accession>A0A1G2N7X2</accession>
<dbReference type="PROSITE" id="PS50987">
    <property type="entry name" value="HTH_ARSR_2"/>
    <property type="match status" value="1"/>
</dbReference>
<dbReference type="InterPro" id="IPR000835">
    <property type="entry name" value="HTH_MarR-typ"/>
</dbReference>
<evidence type="ECO:0000259" key="1">
    <source>
        <dbReference type="PROSITE" id="PS50987"/>
    </source>
</evidence>
<dbReference type="SUPFAM" id="SSF46785">
    <property type="entry name" value="Winged helix' DNA-binding domain"/>
    <property type="match status" value="1"/>
</dbReference>
<dbReference type="GO" id="GO:0003700">
    <property type="term" value="F:DNA-binding transcription factor activity"/>
    <property type="evidence" value="ECO:0007669"/>
    <property type="project" value="InterPro"/>
</dbReference>
<dbReference type="Proteomes" id="UP000176221">
    <property type="component" value="Unassembled WGS sequence"/>
</dbReference>
<proteinExistence type="predicted"/>
<dbReference type="Pfam" id="PF13463">
    <property type="entry name" value="HTH_27"/>
    <property type="match status" value="1"/>
</dbReference>
<feature type="domain" description="HTH arsR-type" evidence="1">
    <location>
        <begin position="1"/>
        <end position="88"/>
    </location>
</feature>
<dbReference type="InterPro" id="IPR036390">
    <property type="entry name" value="WH_DNA-bd_sf"/>
</dbReference>
<organism evidence="2 3">
    <name type="scientific">Candidatus Taylorbacteria bacterium RIFCSPLOWO2_01_FULL_45_15b</name>
    <dbReference type="NCBI Taxonomy" id="1802319"/>
    <lineage>
        <taxon>Bacteria</taxon>
        <taxon>Candidatus Tayloriibacteriota</taxon>
    </lineage>
</organism>
<reference evidence="2 3" key="1">
    <citation type="journal article" date="2016" name="Nat. Commun.">
        <title>Thousands of microbial genomes shed light on interconnected biogeochemical processes in an aquifer system.</title>
        <authorList>
            <person name="Anantharaman K."/>
            <person name="Brown C.T."/>
            <person name="Hug L.A."/>
            <person name="Sharon I."/>
            <person name="Castelle C.J."/>
            <person name="Probst A.J."/>
            <person name="Thomas B.C."/>
            <person name="Singh A."/>
            <person name="Wilkins M.J."/>
            <person name="Karaoz U."/>
            <person name="Brodie E.L."/>
            <person name="Williams K.H."/>
            <person name="Hubbard S.S."/>
            <person name="Banfield J.F."/>
        </authorList>
    </citation>
    <scope>NUCLEOTIDE SEQUENCE [LARGE SCALE GENOMIC DNA]</scope>
</reference>
<dbReference type="InterPro" id="IPR001845">
    <property type="entry name" value="HTH_ArsR_DNA-bd_dom"/>
</dbReference>
<name>A0A1G2N7X2_9BACT</name>
<dbReference type="Gene3D" id="1.10.10.10">
    <property type="entry name" value="Winged helix-like DNA-binding domain superfamily/Winged helix DNA-binding domain"/>
    <property type="match status" value="1"/>
</dbReference>
<evidence type="ECO:0000313" key="3">
    <source>
        <dbReference type="Proteomes" id="UP000176221"/>
    </source>
</evidence>
<protein>
    <recommendedName>
        <fullName evidence="1">HTH arsR-type domain-containing protein</fullName>
    </recommendedName>
</protein>
<sequence>MKKARQLERYFKGAANHRRIEILTIVNKNYGITLERVAEMLECNFKTISEHTRRLVQAGLLVKVYRGREVAHSLSPYGKRFVEFMKTF</sequence>
<gene>
    <name evidence="2" type="ORF">A2928_01225</name>
</gene>
<dbReference type="EMBL" id="MHRX01000050">
    <property type="protein sequence ID" value="OHA32257.1"/>
    <property type="molecule type" value="Genomic_DNA"/>
</dbReference>
<dbReference type="STRING" id="1802319.A2928_01225"/>
<dbReference type="InterPro" id="IPR036388">
    <property type="entry name" value="WH-like_DNA-bd_sf"/>
</dbReference>
<evidence type="ECO:0000313" key="2">
    <source>
        <dbReference type="EMBL" id="OHA32257.1"/>
    </source>
</evidence>